<accession>A0ABV3ZCS1</accession>
<evidence type="ECO:0000313" key="1">
    <source>
        <dbReference type="EMBL" id="MEX6687666.1"/>
    </source>
</evidence>
<proteinExistence type="predicted"/>
<organism evidence="1 2">
    <name type="scientific">Danxiaibacter flavus</name>
    <dbReference type="NCBI Taxonomy" id="3049108"/>
    <lineage>
        <taxon>Bacteria</taxon>
        <taxon>Pseudomonadati</taxon>
        <taxon>Bacteroidota</taxon>
        <taxon>Chitinophagia</taxon>
        <taxon>Chitinophagales</taxon>
        <taxon>Chitinophagaceae</taxon>
        <taxon>Danxiaibacter</taxon>
    </lineage>
</organism>
<comment type="caution">
    <text evidence="1">The sequence shown here is derived from an EMBL/GenBank/DDBJ whole genome shotgun (WGS) entry which is preliminary data.</text>
</comment>
<sequence>MQLKNQFTKEAIKSRLMENASSLWDVKNVNALDPFVKLLMEAFSTEVYRAANEVQNIEGRILDKISQLLTPTFLTMPQSAHAVMRASPADESYLLSPFTPFTAKKKATAHQNKDALSVHFTPVDYTFLVKAKINCMAAGHQVFAFDSAGFRQTLARTSMPLPWATCYIGIEASGELNNLKDASLYFDFPSHITQNWIYQLLPLCKAAIGNEPVEVCAGQKYGHENNVSTEEQIFEAHDMMLKITDKVKLLYQHKFLTMNDCPIPTAIKISDLPDDIKSAFNIQILNERLSKKFIWLKLSFPASFTYEIMEDMHIHLNAFPVVNRSFVSHTHNLQSLYSIIPLTTNTSESFMTVHRVSDSNNRTLTEIPYGRSSTKKTGYYSLRYGGAERFDNRSAQDIVNYLIELCRDEVVAFSSLDQDFMITILQTLSRELNIIEHKAANTEKQIKKTTTYLITEAFDINSLLFAEYWVTQSTLANNIRSGTFLKAMQTSALIPEECVLLSETTGGKESLKSGERLNAYRYSLGSRDRLVTQEDIRNFCRYEMGDKFKDIKFSKGLMISPHPKQGYIRTLDITLTPYRFNELNNSEWNLIANDLLHKIKGSSCGEINYRIFVEQTLE</sequence>
<keyword evidence="2" id="KW-1185">Reference proteome</keyword>
<name>A0ABV3ZCS1_9BACT</name>
<dbReference type="RefSeq" id="WP_369329071.1">
    <property type="nucleotide sequence ID" value="NZ_JAULBC010000002.1"/>
</dbReference>
<dbReference type="Pfam" id="PF05947">
    <property type="entry name" value="T6SS_TssF"/>
    <property type="match status" value="1"/>
</dbReference>
<evidence type="ECO:0000313" key="2">
    <source>
        <dbReference type="Proteomes" id="UP001560573"/>
    </source>
</evidence>
<gene>
    <name evidence="1" type="ORF">QTN47_09195</name>
</gene>
<dbReference type="InterPro" id="IPR010272">
    <property type="entry name" value="T6SS_TssF"/>
</dbReference>
<dbReference type="EMBL" id="JAULBC010000002">
    <property type="protein sequence ID" value="MEX6687666.1"/>
    <property type="molecule type" value="Genomic_DNA"/>
</dbReference>
<dbReference type="Proteomes" id="UP001560573">
    <property type="component" value="Unassembled WGS sequence"/>
</dbReference>
<reference evidence="1 2" key="1">
    <citation type="submission" date="2023-07" db="EMBL/GenBank/DDBJ databases">
        <authorList>
            <person name="Lian W.-H."/>
        </authorList>
    </citation>
    <scope>NUCLEOTIDE SEQUENCE [LARGE SCALE GENOMIC DNA]</scope>
    <source>
        <strain evidence="1 2">SYSU DXS3180</strain>
    </source>
</reference>
<protein>
    <submittedName>
        <fullName evidence="1">Type VI secretion system baseplate subunit TssF</fullName>
    </submittedName>
</protein>